<dbReference type="EMBL" id="CP025746">
    <property type="protein sequence ID" value="QAA30306.1"/>
    <property type="molecule type" value="Genomic_DNA"/>
</dbReference>
<gene>
    <name evidence="3" type="ORF">C1I91_00620</name>
</gene>
<dbReference type="Pfam" id="PF09992">
    <property type="entry name" value="NAGPA"/>
    <property type="match status" value="1"/>
</dbReference>
<dbReference type="PANTHER" id="PTHR40446:SF2">
    <property type="entry name" value="N-ACETYLGLUCOSAMINE-1-PHOSPHODIESTER ALPHA-N-ACETYLGLUCOSAMINIDASE"/>
    <property type="match status" value="1"/>
</dbReference>
<dbReference type="Proteomes" id="UP000286268">
    <property type="component" value="Chromosome"/>
</dbReference>
<evidence type="ECO:0000313" key="4">
    <source>
        <dbReference type="Proteomes" id="UP000286268"/>
    </source>
</evidence>
<evidence type="ECO:0000256" key="1">
    <source>
        <dbReference type="SAM" id="Phobius"/>
    </source>
</evidence>
<dbReference type="InterPro" id="IPR018711">
    <property type="entry name" value="NAGPA"/>
</dbReference>
<sequence length="351" mass="38346">MRQTRTEKIKIKKKKKIMKFIKHTVTFIAANLVIGLALSVPLVYYGPFTNIKEMLVTTAMTTLRHQFLVTPFLSKAEIDRIMAKQKVEDDVNSDTSQIAVQAVATPVSAIPDQIENKQNNISDPYNGIKLIDISNDRYKGYIMIIDDPKRITVATSSKLGSTGMKLDQLVKEDNALVGINAGGFEDENGKGNGGKPLGVVVHEGKVLYGKEDTEYSVIGFNKDGVLVLGKYTLEDIRKNNIKEAVSFSPFLIVNGETTIKSGNGGWGIAPRTAIGQRKDGSVVMLVIDGRQVKSVGATLRDVQDILLQYDVYNAANLDGGASTTMYYKDKIINSPSSLAGPRTLPTAFIVK</sequence>
<keyword evidence="1" id="KW-1133">Transmembrane helix</keyword>
<name>A0A3R5V4Y3_9CLOT</name>
<dbReference type="PANTHER" id="PTHR40446">
    <property type="entry name" value="N-ACETYLGLUCOSAMINE-1-PHOSPHODIESTER ALPHA-N-ACETYLGLUCOSAMINIDASE"/>
    <property type="match status" value="1"/>
</dbReference>
<evidence type="ECO:0000259" key="2">
    <source>
        <dbReference type="Pfam" id="PF09992"/>
    </source>
</evidence>
<keyword evidence="1" id="KW-0812">Transmembrane</keyword>
<reference evidence="3 4" key="1">
    <citation type="submission" date="2018-01" db="EMBL/GenBank/DDBJ databases">
        <title>Genome Sequencing and Assembly of Anaerobacter polyendosporus strain CT4.</title>
        <authorList>
            <person name="Tachaapaikoon C."/>
            <person name="Sutheeworapong S."/>
            <person name="Jenjaroenpun P."/>
            <person name="Wongsurawat T."/>
            <person name="Nookeaw I."/>
            <person name="Cheawchanlertfa P."/>
            <person name="Kosugi A."/>
            <person name="Cheevadhanarak S."/>
            <person name="Ratanakhanokchai K."/>
        </authorList>
    </citation>
    <scope>NUCLEOTIDE SEQUENCE [LARGE SCALE GENOMIC DNA]</scope>
    <source>
        <strain evidence="3 4">CT4</strain>
    </source>
</reference>
<organism evidence="3 4">
    <name type="scientific">Clostridium manihotivorum</name>
    <dbReference type="NCBI Taxonomy" id="2320868"/>
    <lineage>
        <taxon>Bacteria</taxon>
        <taxon>Bacillati</taxon>
        <taxon>Bacillota</taxon>
        <taxon>Clostridia</taxon>
        <taxon>Eubacteriales</taxon>
        <taxon>Clostridiaceae</taxon>
        <taxon>Clostridium</taxon>
    </lineage>
</organism>
<protein>
    <submittedName>
        <fullName evidence="3">Exopolysaccharide biosynthesis protein</fullName>
    </submittedName>
</protein>
<keyword evidence="4" id="KW-1185">Reference proteome</keyword>
<dbReference type="RefSeq" id="WP_128210757.1">
    <property type="nucleotide sequence ID" value="NZ_CP025746.1"/>
</dbReference>
<keyword evidence="1" id="KW-0472">Membrane</keyword>
<proteinExistence type="predicted"/>
<dbReference type="KEGG" id="cmah:C1I91_00620"/>
<accession>A0A3R5V4Y3</accession>
<dbReference type="AlphaFoldDB" id="A0A3R5V4Y3"/>
<feature type="domain" description="Phosphodiester glycosidase" evidence="2">
    <location>
        <begin position="174"/>
        <end position="350"/>
    </location>
</feature>
<dbReference type="OrthoDB" id="9809781at2"/>
<evidence type="ECO:0000313" key="3">
    <source>
        <dbReference type="EMBL" id="QAA30306.1"/>
    </source>
</evidence>
<feature type="transmembrane region" description="Helical" evidence="1">
    <location>
        <begin position="20"/>
        <end position="45"/>
    </location>
</feature>